<dbReference type="Proteomes" id="UP000234341">
    <property type="component" value="Unassembled WGS sequence"/>
</dbReference>
<dbReference type="InterPro" id="IPR006528">
    <property type="entry name" value="Phage_head_morphogenesis_dom"/>
</dbReference>
<dbReference type="OrthoDB" id="9026638at2"/>
<dbReference type="NCBIfam" id="TIGR01641">
    <property type="entry name" value="phageSPP1_gp7"/>
    <property type="match status" value="1"/>
</dbReference>
<name>A0A2N5CE47_9BURK</name>
<proteinExistence type="predicted"/>
<feature type="domain" description="Phage head morphogenesis" evidence="2">
    <location>
        <begin position="66"/>
        <end position="131"/>
    </location>
</feature>
<sequence>MFPRLLDALRYLYGRLFDPDRPAGKASATGTSPVAAPSRRDRRRQRMESKAAQAKIQAFLTSVNLRRGLNEKQRQKNDGVVAYRWRTAGDRYVCEYCAANDGKVFQWDDPPPLTGHPASGCCCANGVCRCTAEPMPGETRRDLAG</sequence>
<evidence type="ECO:0000313" key="3">
    <source>
        <dbReference type="EMBL" id="PLQ00442.1"/>
    </source>
</evidence>
<evidence type="ECO:0000259" key="2">
    <source>
        <dbReference type="Pfam" id="PF04233"/>
    </source>
</evidence>
<feature type="region of interest" description="Disordered" evidence="1">
    <location>
        <begin position="22"/>
        <end position="51"/>
    </location>
</feature>
<reference evidence="3 4" key="1">
    <citation type="submission" date="2017-12" db="EMBL/GenBank/DDBJ databases">
        <title>Genome sequence of the active heterotrophic nitrifier-denitrifier, Cupriavidus pauculus UM1.</title>
        <authorList>
            <person name="Putonti C."/>
            <person name="Castignetti D."/>
        </authorList>
    </citation>
    <scope>NUCLEOTIDE SEQUENCE [LARGE SCALE GENOMIC DNA]</scope>
    <source>
        <strain evidence="3 4">UM1</strain>
    </source>
</reference>
<accession>A0A2N5CE47</accession>
<organism evidence="3 4">
    <name type="scientific">Cupriavidus pauculus</name>
    <dbReference type="NCBI Taxonomy" id="82633"/>
    <lineage>
        <taxon>Bacteria</taxon>
        <taxon>Pseudomonadati</taxon>
        <taxon>Pseudomonadota</taxon>
        <taxon>Betaproteobacteria</taxon>
        <taxon>Burkholderiales</taxon>
        <taxon>Burkholderiaceae</taxon>
        <taxon>Cupriavidus</taxon>
    </lineage>
</organism>
<dbReference type="EMBL" id="PJRP01000004">
    <property type="protein sequence ID" value="PLQ00442.1"/>
    <property type="molecule type" value="Genomic_DNA"/>
</dbReference>
<protein>
    <recommendedName>
        <fullName evidence="2">Phage head morphogenesis domain-containing protein</fullName>
    </recommendedName>
</protein>
<evidence type="ECO:0000256" key="1">
    <source>
        <dbReference type="SAM" id="MobiDB-lite"/>
    </source>
</evidence>
<dbReference type="Pfam" id="PF04233">
    <property type="entry name" value="Phage_Mu_F"/>
    <property type="match status" value="1"/>
</dbReference>
<comment type="caution">
    <text evidence="3">The sequence shown here is derived from an EMBL/GenBank/DDBJ whole genome shotgun (WGS) entry which is preliminary data.</text>
</comment>
<dbReference type="AlphaFoldDB" id="A0A2N5CE47"/>
<gene>
    <name evidence="3" type="ORF">CYJ10_12530</name>
</gene>
<evidence type="ECO:0000313" key="4">
    <source>
        <dbReference type="Proteomes" id="UP000234341"/>
    </source>
</evidence>